<evidence type="ECO:0000313" key="2">
    <source>
        <dbReference type="Proteomes" id="UP000050525"/>
    </source>
</evidence>
<sequence>MKITRQKHAKKHVGFYKYNFQMRSKRIRITGEGTIWSKINCPEISGSTLFSLQRSSKWFGMSSIHDSGWQSTSLFYCYTGPRFGKKSEEKAWSSSALYYSEHYST</sequence>
<evidence type="ECO:0000313" key="1">
    <source>
        <dbReference type="EMBL" id="KYO29280.1"/>
    </source>
</evidence>
<dbReference type="AlphaFoldDB" id="A0A151MXP9"/>
<dbReference type="Proteomes" id="UP000050525">
    <property type="component" value="Unassembled WGS sequence"/>
</dbReference>
<reference evidence="1 2" key="1">
    <citation type="journal article" date="2012" name="Genome Biol.">
        <title>Sequencing three crocodilian genomes to illuminate the evolution of archosaurs and amniotes.</title>
        <authorList>
            <person name="St John J.A."/>
            <person name="Braun E.L."/>
            <person name="Isberg S.R."/>
            <person name="Miles L.G."/>
            <person name="Chong A.Y."/>
            <person name="Gongora J."/>
            <person name="Dalzell P."/>
            <person name="Moran C."/>
            <person name="Bed'hom B."/>
            <person name="Abzhanov A."/>
            <person name="Burgess S.C."/>
            <person name="Cooksey A.M."/>
            <person name="Castoe T.A."/>
            <person name="Crawford N.G."/>
            <person name="Densmore L.D."/>
            <person name="Drew J.C."/>
            <person name="Edwards S.V."/>
            <person name="Faircloth B.C."/>
            <person name="Fujita M.K."/>
            <person name="Greenwold M.J."/>
            <person name="Hoffmann F.G."/>
            <person name="Howard J.M."/>
            <person name="Iguchi T."/>
            <person name="Janes D.E."/>
            <person name="Khan S.Y."/>
            <person name="Kohno S."/>
            <person name="de Koning A.J."/>
            <person name="Lance S.L."/>
            <person name="McCarthy F.M."/>
            <person name="McCormack J.E."/>
            <person name="Merchant M.E."/>
            <person name="Peterson D.G."/>
            <person name="Pollock D.D."/>
            <person name="Pourmand N."/>
            <person name="Raney B.J."/>
            <person name="Roessler K.A."/>
            <person name="Sanford J.R."/>
            <person name="Sawyer R.H."/>
            <person name="Schmidt C.J."/>
            <person name="Triplett E.W."/>
            <person name="Tuberville T.D."/>
            <person name="Venegas-Anaya M."/>
            <person name="Howard J.T."/>
            <person name="Jarvis E.D."/>
            <person name="Guillette L.J.Jr."/>
            <person name="Glenn T.C."/>
            <person name="Green R.E."/>
            <person name="Ray D.A."/>
        </authorList>
    </citation>
    <scope>NUCLEOTIDE SEQUENCE [LARGE SCALE GENOMIC DNA]</scope>
    <source>
        <strain evidence="1">KSC_2009_1</strain>
    </source>
</reference>
<gene>
    <name evidence="1" type="ORF">Y1Q_0017929</name>
</gene>
<organism evidence="1 2">
    <name type="scientific">Alligator mississippiensis</name>
    <name type="common">American alligator</name>
    <dbReference type="NCBI Taxonomy" id="8496"/>
    <lineage>
        <taxon>Eukaryota</taxon>
        <taxon>Metazoa</taxon>
        <taxon>Chordata</taxon>
        <taxon>Craniata</taxon>
        <taxon>Vertebrata</taxon>
        <taxon>Euteleostomi</taxon>
        <taxon>Archelosauria</taxon>
        <taxon>Archosauria</taxon>
        <taxon>Crocodylia</taxon>
        <taxon>Alligatoridae</taxon>
        <taxon>Alligatorinae</taxon>
        <taxon>Alligator</taxon>
    </lineage>
</organism>
<protein>
    <submittedName>
        <fullName evidence="1">Uncharacterized protein</fullName>
    </submittedName>
</protein>
<accession>A0A151MXP9</accession>
<name>A0A151MXP9_ALLMI</name>
<comment type="caution">
    <text evidence="1">The sequence shown here is derived from an EMBL/GenBank/DDBJ whole genome shotgun (WGS) entry which is preliminary data.</text>
</comment>
<proteinExistence type="predicted"/>
<keyword evidence="2" id="KW-1185">Reference proteome</keyword>
<dbReference type="EMBL" id="AKHW03004704">
    <property type="protein sequence ID" value="KYO29280.1"/>
    <property type="molecule type" value="Genomic_DNA"/>
</dbReference>